<dbReference type="CDD" id="cd01392">
    <property type="entry name" value="HTH_LacI"/>
    <property type="match status" value="1"/>
</dbReference>
<keyword evidence="2" id="KW-0238">DNA-binding</keyword>
<dbReference type="InterPro" id="IPR000843">
    <property type="entry name" value="HTH_LacI"/>
</dbReference>
<dbReference type="CDD" id="cd01574">
    <property type="entry name" value="PBP1_LacI"/>
    <property type="match status" value="1"/>
</dbReference>
<keyword evidence="3" id="KW-0804">Transcription</keyword>
<feature type="domain" description="HTH lacI-type" evidence="4">
    <location>
        <begin position="10"/>
        <end position="64"/>
    </location>
</feature>
<dbReference type="EMBL" id="VFOM01000001">
    <property type="protein sequence ID" value="TQL48812.1"/>
    <property type="molecule type" value="Genomic_DNA"/>
</dbReference>
<name>A0A542YL36_9MICO</name>
<dbReference type="Gene3D" id="1.10.260.40">
    <property type="entry name" value="lambda repressor-like DNA-binding domains"/>
    <property type="match status" value="1"/>
</dbReference>
<keyword evidence="1" id="KW-0805">Transcription regulation</keyword>
<dbReference type="InterPro" id="IPR028082">
    <property type="entry name" value="Peripla_BP_I"/>
</dbReference>
<dbReference type="SMART" id="SM00354">
    <property type="entry name" value="HTH_LACI"/>
    <property type="match status" value="1"/>
</dbReference>
<dbReference type="PRINTS" id="PR00036">
    <property type="entry name" value="HTHLACI"/>
</dbReference>
<organism evidence="5 6">
    <name type="scientific">Homoserinimonas aerilata</name>
    <dbReference type="NCBI Taxonomy" id="1162970"/>
    <lineage>
        <taxon>Bacteria</taxon>
        <taxon>Bacillati</taxon>
        <taxon>Actinomycetota</taxon>
        <taxon>Actinomycetes</taxon>
        <taxon>Micrococcales</taxon>
        <taxon>Microbacteriaceae</taxon>
        <taxon>Homoserinimonas</taxon>
    </lineage>
</organism>
<evidence type="ECO:0000256" key="1">
    <source>
        <dbReference type="ARBA" id="ARBA00023015"/>
    </source>
</evidence>
<dbReference type="RefSeq" id="WP_141880882.1">
    <property type="nucleotide sequence ID" value="NZ_VFOM01000001.1"/>
</dbReference>
<dbReference type="SUPFAM" id="SSF47413">
    <property type="entry name" value="lambda repressor-like DNA-binding domains"/>
    <property type="match status" value="1"/>
</dbReference>
<sequence length="343" mass="36994">MSRDDKARVANIFDVARLAGVSHQTVSRVVNELPNVRPATRKRVEDAIRQLRYRPSTTARALVTRRSRTIGIITTGSPDYGPSSTLQSLTEAAREARYNVSISSMLEADPESMRGAVETLLSQNIEAMVLIAAHRTALDAMQGFELGVPLVAVDSSARPGFHSVSIDQFHGARIATEYLIGLGHRDIVHLAGPEHSMDAAERLRGWRHALSQAGLVARDPFVGDWSPQSGHRFGQEAADAPSFTAVFSSNDQMALGAMFAFAERGIRVPDDVSIVGFDDIPESAYFSPPLTTVHQDFAALGSDIMATVLELLADGEVEPEPVPHTAPTLVARLSAAPPSTPLR</sequence>
<evidence type="ECO:0000259" key="4">
    <source>
        <dbReference type="PROSITE" id="PS50932"/>
    </source>
</evidence>
<dbReference type="InterPro" id="IPR010982">
    <property type="entry name" value="Lambda_DNA-bd_dom_sf"/>
</dbReference>
<dbReference type="PANTHER" id="PTHR30146">
    <property type="entry name" value="LACI-RELATED TRANSCRIPTIONAL REPRESSOR"/>
    <property type="match status" value="1"/>
</dbReference>
<dbReference type="PANTHER" id="PTHR30146:SF109">
    <property type="entry name" value="HTH-TYPE TRANSCRIPTIONAL REGULATOR GALS"/>
    <property type="match status" value="1"/>
</dbReference>
<dbReference type="Gene3D" id="3.40.50.2300">
    <property type="match status" value="2"/>
</dbReference>
<proteinExistence type="predicted"/>
<dbReference type="Proteomes" id="UP000317998">
    <property type="component" value="Unassembled WGS sequence"/>
</dbReference>
<keyword evidence="6" id="KW-1185">Reference proteome</keyword>
<evidence type="ECO:0000313" key="5">
    <source>
        <dbReference type="EMBL" id="TQL48812.1"/>
    </source>
</evidence>
<reference evidence="5 6" key="1">
    <citation type="submission" date="2019-06" db="EMBL/GenBank/DDBJ databases">
        <title>Sequencing the genomes of 1000 actinobacteria strains.</title>
        <authorList>
            <person name="Klenk H.-P."/>
        </authorList>
    </citation>
    <scope>NUCLEOTIDE SEQUENCE [LARGE SCALE GENOMIC DNA]</scope>
    <source>
        <strain evidence="5 6">DSM 26477</strain>
    </source>
</reference>
<gene>
    <name evidence="5" type="ORF">FB562_1918</name>
</gene>
<evidence type="ECO:0000256" key="2">
    <source>
        <dbReference type="ARBA" id="ARBA00023125"/>
    </source>
</evidence>
<dbReference type="OrthoDB" id="9785139at2"/>
<dbReference type="InterPro" id="IPR046335">
    <property type="entry name" value="LacI/GalR-like_sensor"/>
</dbReference>
<dbReference type="GO" id="GO:0000976">
    <property type="term" value="F:transcription cis-regulatory region binding"/>
    <property type="evidence" value="ECO:0007669"/>
    <property type="project" value="TreeGrafter"/>
</dbReference>
<evidence type="ECO:0000256" key="3">
    <source>
        <dbReference type="ARBA" id="ARBA00023163"/>
    </source>
</evidence>
<dbReference type="Pfam" id="PF13377">
    <property type="entry name" value="Peripla_BP_3"/>
    <property type="match status" value="1"/>
</dbReference>
<dbReference type="AlphaFoldDB" id="A0A542YL36"/>
<dbReference type="SUPFAM" id="SSF53822">
    <property type="entry name" value="Periplasmic binding protein-like I"/>
    <property type="match status" value="1"/>
</dbReference>
<accession>A0A542YL36</accession>
<protein>
    <submittedName>
        <fullName evidence="5">LacI family transcriptional regulator</fullName>
    </submittedName>
</protein>
<dbReference type="PROSITE" id="PS50932">
    <property type="entry name" value="HTH_LACI_2"/>
    <property type="match status" value="1"/>
</dbReference>
<dbReference type="GO" id="GO:0003700">
    <property type="term" value="F:DNA-binding transcription factor activity"/>
    <property type="evidence" value="ECO:0007669"/>
    <property type="project" value="TreeGrafter"/>
</dbReference>
<evidence type="ECO:0000313" key="6">
    <source>
        <dbReference type="Proteomes" id="UP000317998"/>
    </source>
</evidence>
<dbReference type="PROSITE" id="PS00356">
    <property type="entry name" value="HTH_LACI_1"/>
    <property type="match status" value="1"/>
</dbReference>
<dbReference type="Pfam" id="PF00356">
    <property type="entry name" value="LacI"/>
    <property type="match status" value="1"/>
</dbReference>
<comment type="caution">
    <text evidence="5">The sequence shown here is derived from an EMBL/GenBank/DDBJ whole genome shotgun (WGS) entry which is preliminary data.</text>
</comment>